<keyword evidence="4" id="KW-1185">Reference proteome</keyword>
<comment type="caution">
    <text evidence="3">The sequence shown here is derived from an EMBL/GenBank/DDBJ whole genome shotgun (WGS) entry which is preliminary data.</text>
</comment>
<dbReference type="EMBL" id="JARKIB010000045">
    <property type="protein sequence ID" value="KAJ7756996.1"/>
    <property type="molecule type" value="Genomic_DNA"/>
</dbReference>
<feature type="compositionally biased region" description="Low complexity" evidence="1">
    <location>
        <begin position="93"/>
        <end position="106"/>
    </location>
</feature>
<feature type="region of interest" description="Disordered" evidence="1">
    <location>
        <begin position="133"/>
        <end position="162"/>
    </location>
</feature>
<dbReference type="GO" id="GO:0003677">
    <property type="term" value="F:DNA binding"/>
    <property type="evidence" value="ECO:0007669"/>
    <property type="project" value="InterPro"/>
</dbReference>
<feature type="compositionally biased region" description="Acidic residues" evidence="1">
    <location>
        <begin position="141"/>
        <end position="155"/>
    </location>
</feature>
<evidence type="ECO:0000256" key="1">
    <source>
        <dbReference type="SAM" id="MobiDB-lite"/>
    </source>
</evidence>
<dbReference type="Gene3D" id="1.10.443.20">
    <property type="entry name" value="Centromere DNA-binding protein complex CBF3 subunit, domain 2"/>
    <property type="match status" value="1"/>
</dbReference>
<dbReference type="InterPro" id="IPR038279">
    <property type="entry name" value="Ndc10_dom2_sf"/>
</dbReference>
<dbReference type="Pfam" id="PF16787">
    <property type="entry name" value="NDC10_II"/>
    <property type="match status" value="1"/>
</dbReference>
<accession>A0AAD7J8S7</accession>
<sequence>MSIGCESQSSACRILLTSRNSARERTKAPLVDACARFHVKVPKSANLARLRTELVKHWCVPYSSSVPASNPVARPARPCTISDTGSDGEEDFPVAPLRRPRAPANPSDVDTPAEEDDDETSLLQTYGVEGAGADEILGYDSDSDSEDEEDTPSDEEAQHEAFKKSVRVKAVRRAEGNRRAGGLKTQKAMVKAWDEFKAMALQQKRIKDVIVDEHSLLLFIAHNAEREKLNRRGEPIPGTRIGASQLKKLFFGALRIRKEQDAADKTLASKRPAATFIVWEAIKNRMDEALERVRNGLDETEDAPDIRANTFLAEVTEEQLQNIGCGFLAHRQLRLAVFGHLAWTAMNATGNRGDDFRSLKLAELQPYSMQHPVHNMKIFAVLGLQGEEKAGKRGMRTVVNPSYSTFIANKNPQMCPLGAFAIYHHYIHDEKAITKNVDWLRNSSWRDIRILHGPKSPATPYNEQNFYNLICRAYLAVGFTTRLKAHLARHMLGYRQEEQRVDSNDTAKLGWKRGQTYFDTYAPALPRKAILGGAGYQATEIYEPTWQKVHVPPHFLRLVCPMAEEIRSGKSHLSGADKYWEMIIELRPYLFQCGAAIYQKCPKSAIFRLPAFTDPDVLHWMKTTFPTQLISVQATAGSPTDLALIQNQILQQSLENMYTMLRTQEKTIRDLTKMLERRTAALSPTQGFSDTTYHRQGASLARIYVHSTYSYLFAAQRFSSPPPTSTAAPSTPVVIHLNGNMEQTGTYHLSDDNDANNSIRGFVNSSPKSPDVPRAPTQVDLVLPPTEAFFAPGAPRGIVPPLFGQKSARWPDVFALIRQPKMCWAVWGPSKTVDKFNDVREFWTTYVDGEPVYNDAGVQTGMKPPLQLVEQYLQASWRTPEDPKRAGIAKQWERYREIPQWIHKHSTSRGVSPAVIIAELEAVREVNGVRKGLNWLRIELEKKRKEGAVAVTSFRRLNDVSLNVMFCRPTSQPRRRLH</sequence>
<reference evidence="3" key="1">
    <citation type="submission" date="2023-03" db="EMBL/GenBank/DDBJ databases">
        <title>Massive genome expansion in bonnet fungi (Mycena s.s.) driven by repeated elements and novel gene families across ecological guilds.</title>
        <authorList>
            <consortium name="Lawrence Berkeley National Laboratory"/>
            <person name="Harder C.B."/>
            <person name="Miyauchi S."/>
            <person name="Viragh M."/>
            <person name="Kuo A."/>
            <person name="Thoen E."/>
            <person name="Andreopoulos B."/>
            <person name="Lu D."/>
            <person name="Skrede I."/>
            <person name="Drula E."/>
            <person name="Henrissat B."/>
            <person name="Morin E."/>
            <person name="Kohler A."/>
            <person name="Barry K."/>
            <person name="LaButti K."/>
            <person name="Morin E."/>
            <person name="Salamov A."/>
            <person name="Lipzen A."/>
            <person name="Mereny Z."/>
            <person name="Hegedus B."/>
            <person name="Baldrian P."/>
            <person name="Stursova M."/>
            <person name="Weitz H."/>
            <person name="Taylor A."/>
            <person name="Grigoriev I.V."/>
            <person name="Nagy L.G."/>
            <person name="Martin F."/>
            <person name="Kauserud H."/>
        </authorList>
    </citation>
    <scope>NUCLEOTIDE SEQUENCE</scope>
    <source>
        <strain evidence="3">CBHHK182m</strain>
    </source>
</reference>
<feature type="region of interest" description="Disordered" evidence="1">
    <location>
        <begin position="750"/>
        <end position="775"/>
    </location>
</feature>
<feature type="domain" description="Ndc10" evidence="2">
    <location>
        <begin position="351"/>
        <end position="616"/>
    </location>
</feature>
<evidence type="ECO:0000313" key="4">
    <source>
        <dbReference type="Proteomes" id="UP001215598"/>
    </source>
</evidence>
<dbReference type="InterPro" id="IPR031872">
    <property type="entry name" value="NDC10_II"/>
</dbReference>
<evidence type="ECO:0000259" key="2">
    <source>
        <dbReference type="Pfam" id="PF16787"/>
    </source>
</evidence>
<feature type="compositionally biased region" description="Polar residues" evidence="1">
    <location>
        <begin position="755"/>
        <end position="768"/>
    </location>
</feature>
<dbReference type="AlphaFoldDB" id="A0AAD7J8S7"/>
<organism evidence="3 4">
    <name type="scientific">Mycena metata</name>
    <dbReference type="NCBI Taxonomy" id="1033252"/>
    <lineage>
        <taxon>Eukaryota</taxon>
        <taxon>Fungi</taxon>
        <taxon>Dikarya</taxon>
        <taxon>Basidiomycota</taxon>
        <taxon>Agaricomycotina</taxon>
        <taxon>Agaricomycetes</taxon>
        <taxon>Agaricomycetidae</taxon>
        <taxon>Agaricales</taxon>
        <taxon>Marasmiineae</taxon>
        <taxon>Mycenaceae</taxon>
        <taxon>Mycena</taxon>
    </lineage>
</organism>
<feature type="compositionally biased region" description="Acidic residues" evidence="1">
    <location>
        <begin position="111"/>
        <end position="120"/>
    </location>
</feature>
<gene>
    <name evidence="3" type="ORF">B0H16DRAFT_1314634</name>
</gene>
<name>A0AAD7J8S7_9AGAR</name>
<feature type="region of interest" description="Disordered" evidence="1">
    <location>
        <begin position="67"/>
        <end position="120"/>
    </location>
</feature>
<evidence type="ECO:0000313" key="3">
    <source>
        <dbReference type="EMBL" id="KAJ7756996.1"/>
    </source>
</evidence>
<proteinExistence type="predicted"/>
<protein>
    <recommendedName>
        <fullName evidence="2">Ndc10 domain-containing protein</fullName>
    </recommendedName>
</protein>
<dbReference type="Proteomes" id="UP001215598">
    <property type="component" value="Unassembled WGS sequence"/>
</dbReference>